<proteinExistence type="predicted"/>
<organism evidence="2 3">
    <name type="scientific">Brevundimonas diminuta 3F5N</name>
    <dbReference type="NCBI Taxonomy" id="1255603"/>
    <lineage>
        <taxon>Bacteria</taxon>
        <taxon>Pseudomonadati</taxon>
        <taxon>Pseudomonadota</taxon>
        <taxon>Alphaproteobacteria</taxon>
        <taxon>Caulobacterales</taxon>
        <taxon>Caulobacteraceae</taxon>
        <taxon>Brevundimonas</taxon>
    </lineage>
</organism>
<feature type="compositionally biased region" description="Basic and acidic residues" evidence="1">
    <location>
        <begin position="1"/>
        <end position="10"/>
    </location>
</feature>
<feature type="region of interest" description="Disordered" evidence="1">
    <location>
        <begin position="1"/>
        <end position="57"/>
    </location>
</feature>
<feature type="compositionally biased region" description="Basic and acidic residues" evidence="1">
    <location>
        <begin position="31"/>
        <end position="51"/>
    </location>
</feature>
<dbReference type="EMBL" id="FUIE01000055">
    <property type="protein sequence ID" value="SJM64518.1"/>
    <property type="molecule type" value="Genomic_DNA"/>
</dbReference>
<sequence length="68" mass="7217">MPPAPHEARPHIGGQHRPGQIPQVLDAVDVGQRRGDEDAGHDLPTSDREASDIEGADPIVTFYGPGVL</sequence>
<dbReference type="AlphaFoldDB" id="A0A1R4G8L2"/>
<evidence type="ECO:0000313" key="2">
    <source>
        <dbReference type="EMBL" id="SJM64518.1"/>
    </source>
</evidence>
<accession>A0A1R4G8L2</accession>
<protein>
    <submittedName>
        <fullName evidence="2">Uncharacterized protein</fullName>
    </submittedName>
</protein>
<name>A0A1R4G8L2_BREDI</name>
<reference evidence="2 3" key="1">
    <citation type="submission" date="2017-02" db="EMBL/GenBank/DDBJ databases">
        <authorList>
            <person name="Peterson S.W."/>
        </authorList>
    </citation>
    <scope>NUCLEOTIDE SEQUENCE [LARGE SCALE GENOMIC DNA]</scope>
    <source>
        <strain evidence="2 3">3F5N</strain>
    </source>
</reference>
<evidence type="ECO:0000313" key="3">
    <source>
        <dbReference type="Proteomes" id="UP000195766"/>
    </source>
</evidence>
<evidence type="ECO:0000256" key="1">
    <source>
        <dbReference type="SAM" id="MobiDB-lite"/>
    </source>
</evidence>
<dbReference type="Proteomes" id="UP000195766">
    <property type="component" value="Unassembled WGS sequence"/>
</dbReference>
<gene>
    <name evidence="2" type="ORF">FM111_10505</name>
</gene>